<dbReference type="EMBL" id="ACKO02000001">
    <property type="protein sequence ID" value="EET45938.1"/>
    <property type="molecule type" value="Genomic_DNA"/>
</dbReference>
<name>C6M0L4_NEISI</name>
<organism evidence="1 2">
    <name type="scientific">Neisseria sicca ATCC 29256</name>
    <dbReference type="NCBI Taxonomy" id="547045"/>
    <lineage>
        <taxon>Bacteria</taxon>
        <taxon>Pseudomonadati</taxon>
        <taxon>Pseudomonadota</taxon>
        <taxon>Betaproteobacteria</taxon>
        <taxon>Neisseriales</taxon>
        <taxon>Neisseriaceae</taxon>
        <taxon>Neisseria</taxon>
    </lineage>
</organism>
<protein>
    <submittedName>
        <fullName evidence="1">Uncharacterized protein</fullName>
    </submittedName>
</protein>
<comment type="caution">
    <text evidence="1">The sequence shown here is derived from an EMBL/GenBank/DDBJ whole genome shotgun (WGS) entry which is preliminary data.</text>
</comment>
<accession>C6M0L4</accession>
<gene>
    <name evidence="1" type="ORF">NEISICOT_00039</name>
</gene>
<evidence type="ECO:0000313" key="1">
    <source>
        <dbReference type="EMBL" id="EET45938.1"/>
    </source>
</evidence>
<keyword evidence="2" id="KW-1185">Reference proteome</keyword>
<dbReference type="AlphaFoldDB" id="C6M0L4"/>
<dbReference type="Proteomes" id="UP000005365">
    <property type="component" value="Unassembled WGS sequence"/>
</dbReference>
<proteinExistence type="predicted"/>
<evidence type="ECO:0000313" key="2">
    <source>
        <dbReference type="Proteomes" id="UP000005365"/>
    </source>
</evidence>
<sequence>MIEAGQDMAFFDAAAQTVVEIVLRFVMNNPVAAGNQKLQGRGNRLRIGDDALGSFVQTEQDAHGNGTGNQRIVVVAGLAFLVVGQVVGFDVAVDKEIAAPFLHDFQARAGKRNVEFDFECGRCQYGAADFRRVVVQPSGNQYRADALRDHADVFRLDAVFALDVADEVVHVGNGSTDTGAVAAFAGAVAVAARVPCEIGKIIETEFVGNKHHPTGMLVAAVEQHDGFIGRAVGSGAVAVEKRSAVLGRKVFLLLGHEKLLIVIFLNGIMTR</sequence>
<reference evidence="1" key="1">
    <citation type="submission" date="2009-07" db="EMBL/GenBank/DDBJ databases">
        <authorList>
            <person name="Weinstock G."/>
            <person name="Sodergren E."/>
            <person name="Clifton S."/>
            <person name="Fulton L."/>
            <person name="Fulton B."/>
            <person name="Courtney L."/>
            <person name="Fronick C."/>
            <person name="Harrison M."/>
            <person name="Strong C."/>
            <person name="Farmer C."/>
            <person name="Delahaunty K."/>
            <person name="Markovic C."/>
            <person name="Hall O."/>
            <person name="Minx P."/>
            <person name="Tomlinson C."/>
            <person name="Mitreva M."/>
            <person name="Nelson J."/>
            <person name="Hou S."/>
            <person name="Wollam A."/>
            <person name="Pepin K.H."/>
            <person name="Johnson M."/>
            <person name="Bhonagiri V."/>
            <person name="Nash W.E."/>
            <person name="Warren W."/>
            <person name="Chinwalla A."/>
            <person name="Mardis E.R."/>
            <person name="Wilson R.K."/>
        </authorList>
    </citation>
    <scope>NUCLEOTIDE SEQUENCE [LARGE SCALE GENOMIC DNA]</scope>
    <source>
        <strain evidence="1">ATCC 29256</strain>
    </source>
</reference>